<dbReference type="InterPro" id="IPR011009">
    <property type="entry name" value="Kinase-like_dom_sf"/>
</dbReference>
<evidence type="ECO:0000259" key="8">
    <source>
        <dbReference type="PROSITE" id="PS50011"/>
    </source>
</evidence>
<dbReference type="Pfam" id="PF13432">
    <property type="entry name" value="TPR_16"/>
    <property type="match status" value="3"/>
</dbReference>
<feature type="repeat" description="TPR" evidence="7">
    <location>
        <begin position="400"/>
        <end position="433"/>
    </location>
</feature>
<dbReference type="PANTHER" id="PTHR43289">
    <property type="entry name" value="MITOGEN-ACTIVATED PROTEIN KINASE KINASE KINASE 20-RELATED"/>
    <property type="match status" value="1"/>
</dbReference>
<dbReference type="SMART" id="SM00028">
    <property type="entry name" value="TPR"/>
    <property type="match status" value="7"/>
</dbReference>
<dbReference type="SUPFAM" id="SSF56112">
    <property type="entry name" value="Protein kinase-like (PK-like)"/>
    <property type="match status" value="1"/>
</dbReference>
<dbReference type="PROSITE" id="PS50005">
    <property type="entry name" value="TPR"/>
    <property type="match status" value="3"/>
</dbReference>
<dbReference type="InterPro" id="IPR013105">
    <property type="entry name" value="TPR_2"/>
</dbReference>
<keyword evidence="4" id="KW-0418">Kinase</keyword>
<proteinExistence type="predicted"/>
<accession>A0ABV8MR54</accession>
<keyword evidence="3" id="KW-0547">Nucleotide-binding</keyword>
<keyword evidence="10" id="KW-1185">Reference proteome</keyword>
<dbReference type="SUPFAM" id="SSF48452">
    <property type="entry name" value="TPR-like"/>
    <property type="match status" value="2"/>
</dbReference>
<dbReference type="Pfam" id="PF07719">
    <property type="entry name" value="TPR_2"/>
    <property type="match status" value="1"/>
</dbReference>
<keyword evidence="1" id="KW-0808">Transferase</keyword>
<sequence>MTIATVVEPGQHILHYVIGRQLGQGGQGAVFEAWDTRLRRKVALKWLTPDGNGRPLLEEARASSALRHPAVVAVHDVIEQDGIGFIVMDLVDGHTLAELATPPTLAQALRWLREAAEALAEAHEQGVVHGDLKPGNLMIDRRGALRILDFGVSRRLDPLATGAADQDASTGTLAYMAPEQLLGAPASPASDIYALGLVFSELLAGKRLFDDDGLTLAWRKLHSEIDLGTLALPIGLTSLLRDMLHRQPEQRPPGMAAIATRLDQALQLAAPPPAAPVLPPPPATRHWPRPTIKLQRLLRLLLLMPLFGMLALDSGPLLPTPASLQQAEAQLRRYDDPQSHRRTIALLEATLGREPDNAWAAAALAVAYCLRYVSDARDPLWLQRADASAQLALRLEDQLALAHTAQGWVLEAKGRHSDAEHAYDKALALDPQEFHGLNGYSRLLMRLNRYEQARGVLERALRRYPDEPAFLNALGMLHFQQGRPAQAEPLFRQAIRIRPDTALAYSNLSAALLRQNRGDEGLAVLQEGMRHRPDSRLYTNLGVLLYERGRYVEAADAFERALSGNKGSPNYYQRWANLADTLILIPGREKDALAAYRYALDTMSPPPGPTAEPKTLSQAGLYLARLGDYPGATRYTEAALAKAPNNPDVLFRAGLAWEISGRRAQALTALQAALKAGYSREAIASEPALAALRRDLRYHQLLMENPA</sequence>
<dbReference type="Pfam" id="PF00069">
    <property type="entry name" value="Pkinase"/>
    <property type="match status" value="1"/>
</dbReference>
<evidence type="ECO:0000256" key="6">
    <source>
        <dbReference type="ARBA" id="ARBA00022840"/>
    </source>
</evidence>
<dbReference type="InterPro" id="IPR000719">
    <property type="entry name" value="Prot_kinase_dom"/>
</dbReference>
<feature type="domain" description="Protein kinase" evidence="8">
    <location>
        <begin position="16"/>
        <end position="266"/>
    </location>
</feature>
<dbReference type="InterPro" id="IPR019734">
    <property type="entry name" value="TPR_rpt"/>
</dbReference>
<feature type="repeat" description="TPR" evidence="7">
    <location>
        <begin position="535"/>
        <end position="568"/>
    </location>
</feature>
<protein>
    <submittedName>
        <fullName evidence="9">Tetratricopeptide repeat protein</fullName>
    </submittedName>
</protein>
<evidence type="ECO:0000256" key="3">
    <source>
        <dbReference type="ARBA" id="ARBA00022741"/>
    </source>
</evidence>
<evidence type="ECO:0000256" key="7">
    <source>
        <dbReference type="PROSITE-ProRule" id="PRU00339"/>
    </source>
</evidence>
<evidence type="ECO:0000256" key="5">
    <source>
        <dbReference type="ARBA" id="ARBA00022803"/>
    </source>
</evidence>
<dbReference type="InterPro" id="IPR011990">
    <property type="entry name" value="TPR-like_helical_dom_sf"/>
</dbReference>
<dbReference type="PANTHER" id="PTHR43289:SF6">
    <property type="entry name" value="SERINE_THREONINE-PROTEIN KINASE NEKL-3"/>
    <property type="match status" value="1"/>
</dbReference>
<keyword evidence="2" id="KW-0677">Repeat</keyword>
<dbReference type="Proteomes" id="UP001595791">
    <property type="component" value="Unassembled WGS sequence"/>
</dbReference>
<comment type="caution">
    <text evidence="9">The sequence shown here is derived from an EMBL/GenBank/DDBJ whole genome shotgun (WGS) entry which is preliminary data.</text>
</comment>
<dbReference type="InterPro" id="IPR008271">
    <property type="entry name" value="Ser/Thr_kinase_AS"/>
</dbReference>
<gene>
    <name evidence="9" type="ORF">ACFOW7_15235</name>
</gene>
<evidence type="ECO:0000256" key="1">
    <source>
        <dbReference type="ARBA" id="ARBA00022679"/>
    </source>
</evidence>
<dbReference type="PROSITE" id="PS50293">
    <property type="entry name" value="TPR_REGION"/>
    <property type="match status" value="1"/>
</dbReference>
<dbReference type="EMBL" id="JBHSBU010000001">
    <property type="protein sequence ID" value="MFC4160693.1"/>
    <property type="molecule type" value="Genomic_DNA"/>
</dbReference>
<dbReference type="Gene3D" id="1.25.40.10">
    <property type="entry name" value="Tetratricopeptide repeat domain"/>
    <property type="match status" value="3"/>
</dbReference>
<feature type="repeat" description="TPR" evidence="7">
    <location>
        <begin position="468"/>
        <end position="501"/>
    </location>
</feature>
<dbReference type="SMART" id="SM00220">
    <property type="entry name" value="S_TKc"/>
    <property type="match status" value="1"/>
</dbReference>
<dbReference type="PROSITE" id="PS50011">
    <property type="entry name" value="PROTEIN_KINASE_DOM"/>
    <property type="match status" value="1"/>
</dbReference>
<name>A0ABV8MR54_9NEIS</name>
<dbReference type="CDD" id="cd14014">
    <property type="entry name" value="STKc_PknB_like"/>
    <property type="match status" value="1"/>
</dbReference>
<dbReference type="RefSeq" id="WP_378165800.1">
    <property type="nucleotide sequence ID" value="NZ_JBHSBU010000001.1"/>
</dbReference>
<evidence type="ECO:0000313" key="9">
    <source>
        <dbReference type="EMBL" id="MFC4160693.1"/>
    </source>
</evidence>
<evidence type="ECO:0000256" key="4">
    <source>
        <dbReference type="ARBA" id="ARBA00022777"/>
    </source>
</evidence>
<reference evidence="10" key="1">
    <citation type="journal article" date="2019" name="Int. J. Syst. Evol. Microbiol.">
        <title>The Global Catalogue of Microorganisms (GCM) 10K type strain sequencing project: providing services to taxonomists for standard genome sequencing and annotation.</title>
        <authorList>
            <consortium name="The Broad Institute Genomics Platform"/>
            <consortium name="The Broad Institute Genome Sequencing Center for Infectious Disease"/>
            <person name="Wu L."/>
            <person name="Ma J."/>
        </authorList>
    </citation>
    <scope>NUCLEOTIDE SEQUENCE [LARGE SCALE GENOMIC DNA]</scope>
    <source>
        <strain evidence="10">LMG 29894</strain>
    </source>
</reference>
<dbReference type="PROSITE" id="PS00108">
    <property type="entry name" value="PROTEIN_KINASE_ST"/>
    <property type="match status" value="1"/>
</dbReference>
<evidence type="ECO:0000313" key="10">
    <source>
        <dbReference type="Proteomes" id="UP001595791"/>
    </source>
</evidence>
<organism evidence="9 10">
    <name type="scientific">Chitinimonas lacunae</name>
    <dbReference type="NCBI Taxonomy" id="1963018"/>
    <lineage>
        <taxon>Bacteria</taxon>
        <taxon>Pseudomonadati</taxon>
        <taxon>Pseudomonadota</taxon>
        <taxon>Betaproteobacteria</taxon>
        <taxon>Neisseriales</taxon>
        <taxon>Chitinibacteraceae</taxon>
        <taxon>Chitinimonas</taxon>
    </lineage>
</organism>
<keyword evidence="5 7" id="KW-0802">TPR repeat</keyword>
<dbReference type="Gene3D" id="3.30.200.20">
    <property type="entry name" value="Phosphorylase Kinase, domain 1"/>
    <property type="match status" value="1"/>
</dbReference>
<evidence type="ECO:0000256" key="2">
    <source>
        <dbReference type="ARBA" id="ARBA00022737"/>
    </source>
</evidence>
<keyword evidence="6" id="KW-0067">ATP-binding</keyword>
<dbReference type="Gene3D" id="1.10.510.10">
    <property type="entry name" value="Transferase(Phosphotransferase) domain 1"/>
    <property type="match status" value="1"/>
</dbReference>